<feature type="compositionally biased region" description="Basic and acidic residues" evidence="1">
    <location>
        <begin position="501"/>
        <end position="511"/>
    </location>
</feature>
<feature type="transmembrane region" description="Helical" evidence="2">
    <location>
        <begin position="32"/>
        <end position="49"/>
    </location>
</feature>
<comment type="caution">
    <text evidence="3">The sequence shown here is derived from an EMBL/GenBank/DDBJ whole genome shotgun (WGS) entry which is preliminary data.</text>
</comment>
<dbReference type="OrthoDB" id="1080706at2759"/>
<evidence type="ECO:0000256" key="1">
    <source>
        <dbReference type="SAM" id="MobiDB-lite"/>
    </source>
</evidence>
<organism evidence="3 4">
    <name type="scientific">Kingdonia uniflora</name>
    <dbReference type="NCBI Taxonomy" id="39325"/>
    <lineage>
        <taxon>Eukaryota</taxon>
        <taxon>Viridiplantae</taxon>
        <taxon>Streptophyta</taxon>
        <taxon>Embryophyta</taxon>
        <taxon>Tracheophyta</taxon>
        <taxon>Spermatophyta</taxon>
        <taxon>Magnoliopsida</taxon>
        <taxon>Ranunculales</taxon>
        <taxon>Circaeasteraceae</taxon>
        <taxon>Kingdonia</taxon>
    </lineage>
</organism>
<feature type="compositionally biased region" description="Polar residues" evidence="1">
    <location>
        <begin position="471"/>
        <end position="484"/>
    </location>
</feature>
<keyword evidence="4" id="KW-1185">Reference proteome</keyword>
<feature type="compositionally biased region" description="Pro residues" evidence="1">
    <location>
        <begin position="331"/>
        <end position="343"/>
    </location>
</feature>
<keyword evidence="2" id="KW-0472">Membrane</keyword>
<feature type="transmembrane region" description="Helical" evidence="2">
    <location>
        <begin position="69"/>
        <end position="86"/>
    </location>
</feature>
<reference evidence="3 4" key="1">
    <citation type="journal article" date="2020" name="IScience">
        <title>Genome Sequencing of the Endangered Kingdonia uniflora (Circaeasteraceae, Ranunculales) Reveals Potential Mechanisms of Evolutionary Specialization.</title>
        <authorList>
            <person name="Sun Y."/>
            <person name="Deng T."/>
            <person name="Zhang A."/>
            <person name="Moore M.J."/>
            <person name="Landis J.B."/>
            <person name="Lin N."/>
            <person name="Zhang H."/>
            <person name="Zhang X."/>
            <person name="Huang J."/>
            <person name="Zhang X."/>
            <person name="Sun H."/>
            <person name="Wang H."/>
        </authorList>
    </citation>
    <scope>NUCLEOTIDE SEQUENCE [LARGE SCALE GENOMIC DNA]</scope>
    <source>
        <strain evidence="3">TB1705</strain>
        <tissue evidence="3">Leaf</tissue>
    </source>
</reference>
<feature type="region of interest" description="Disordered" evidence="1">
    <location>
        <begin position="386"/>
        <end position="405"/>
    </location>
</feature>
<name>A0A7J7M4X0_9MAGN</name>
<dbReference type="Proteomes" id="UP000541444">
    <property type="component" value="Unassembled WGS sequence"/>
</dbReference>
<dbReference type="AlphaFoldDB" id="A0A7J7M4X0"/>
<dbReference type="InterPro" id="IPR008480">
    <property type="entry name" value="DUF761_pln"/>
</dbReference>
<proteinExistence type="predicted"/>
<keyword evidence="2" id="KW-1133">Transmembrane helix</keyword>
<feature type="region of interest" description="Disordered" evidence="1">
    <location>
        <begin position="282"/>
        <end position="375"/>
    </location>
</feature>
<evidence type="ECO:0008006" key="5">
    <source>
        <dbReference type="Google" id="ProtNLM"/>
    </source>
</evidence>
<sequence length="586" mass="65474">MAEEDDLQQLLSDTTTPPILIHQTPSKFYSHFFFKSVFIATLVLVLSVFPSKAPPESVDQQTSILTRNWELVYVLIVGIAISYGLLSRKIDVDTEKEDNAHLIKPDNTSSSTYVSRILHVSSFFEDEAENLSDHSDPKIETWNSRYFRGDSEVVVAKESPVVSVSSTSSVKPLLLPVRSLRSMVSNSDDVVGYDFDEEVAGSSKSISRSSSGSKSVSFGKSRSGDLDFIELEEKLNENVVHRSPIPWRSRSGKYEMKEEVGGGSTQFYVPPPSVEESRFDYIESRSSLSSRPNSASPSPKKLSPSPSLLQEMQAKNVEESRRRKSFHSFSSPPPPPPPPPPLPTVVNRKPPLRSSNSIGTSKVYPSENKGTFKDEMMDIRMDSLRSETKVRAQSEGLPMGKSLRTIRAREPVVEAGKAQKTGVFEQPLNNAEKLRAVEVVKPQKMGGLEEPFNNGRRRSLESPKLTPKPQFEQSLNNSRRQSFESPKLVMPKPQISKYHKEKQEFVEKVIVDSEDDSDSEADESSGTSDDEEITPEVVNNASEADPNEVDKKADEFIAKFREQIRLQRINSIKRSSGKLGSRNISR</sequence>
<dbReference type="Pfam" id="PF05553">
    <property type="entry name" value="DUF761"/>
    <property type="match status" value="1"/>
</dbReference>
<keyword evidence="2" id="KW-0812">Transmembrane</keyword>
<accession>A0A7J7M4X0</accession>
<feature type="compositionally biased region" description="Acidic residues" evidence="1">
    <location>
        <begin position="512"/>
        <end position="534"/>
    </location>
</feature>
<feature type="region of interest" description="Disordered" evidence="1">
    <location>
        <begin position="442"/>
        <end position="550"/>
    </location>
</feature>
<feature type="compositionally biased region" description="Low complexity" evidence="1">
    <location>
        <begin position="284"/>
        <end position="309"/>
    </location>
</feature>
<protein>
    <recommendedName>
        <fullName evidence="5">Hydroxyproline-rich glycoprotein family protein</fullName>
    </recommendedName>
</protein>
<evidence type="ECO:0000313" key="4">
    <source>
        <dbReference type="Proteomes" id="UP000541444"/>
    </source>
</evidence>
<dbReference type="EMBL" id="JACGCM010001775">
    <property type="protein sequence ID" value="KAF6149915.1"/>
    <property type="molecule type" value="Genomic_DNA"/>
</dbReference>
<dbReference type="PANTHER" id="PTHR34059">
    <property type="entry name" value="EXPRESSED PROTEIN"/>
    <property type="match status" value="1"/>
</dbReference>
<dbReference type="PANTHER" id="PTHR34059:SF1">
    <property type="entry name" value="EXPRESSED PROTEIN"/>
    <property type="match status" value="1"/>
</dbReference>
<evidence type="ECO:0000313" key="3">
    <source>
        <dbReference type="EMBL" id="KAF6149915.1"/>
    </source>
</evidence>
<gene>
    <name evidence="3" type="ORF">GIB67_008636</name>
</gene>
<evidence type="ECO:0000256" key="2">
    <source>
        <dbReference type="SAM" id="Phobius"/>
    </source>
</evidence>
<feature type="region of interest" description="Disordered" evidence="1">
    <location>
        <begin position="202"/>
        <end position="221"/>
    </location>
</feature>